<reference evidence="1" key="1">
    <citation type="journal article" date="2012" name="Nat. Biotechnol.">
        <title>Reference genome sequence of the model plant Setaria.</title>
        <authorList>
            <person name="Bennetzen J.L."/>
            <person name="Schmutz J."/>
            <person name="Wang H."/>
            <person name="Percifield R."/>
            <person name="Hawkins J."/>
            <person name="Pontaroli A.C."/>
            <person name="Estep M."/>
            <person name="Feng L."/>
            <person name="Vaughn J.N."/>
            <person name="Grimwood J."/>
            <person name="Jenkins J."/>
            <person name="Barry K."/>
            <person name="Lindquist E."/>
            <person name="Hellsten U."/>
            <person name="Deshpande S."/>
            <person name="Wang X."/>
            <person name="Wu X."/>
            <person name="Mitros T."/>
            <person name="Triplett J."/>
            <person name="Yang X."/>
            <person name="Ye C.Y."/>
            <person name="Mauro-Herrera M."/>
            <person name="Wang L."/>
            <person name="Li P."/>
            <person name="Sharma M."/>
            <person name="Sharma R."/>
            <person name="Ronald P.C."/>
            <person name="Panaud O."/>
            <person name="Kellogg E.A."/>
            <person name="Brutnell T.P."/>
            <person name="Doust A.N."/>
            <person name="Tuskan G.A."/>
            <person name="Rokhsar D."/>
            <person name="Devos K.M."/>
        </authorList>
    </citation>
    <scope>NUCLEOTIDE SEQUENCE [LARGE SCALE GENOMIC DNA]</scope>
    <source>
        <strain evidence="1">Yugu1</strain>
    </source>
</reference>
<organism evidence="1">
    <name type="scientific">Setaria italica</name>
    <name type="common">Foxtail millet</name>
    <name type="synonym">Panicum italicum</name>
    <dbReference type="NCBI Taxonomy" id="4555"/>
    <lineage>
        <taxon>Eukaryota</taxon>
        <taxon>Viridiplantae</taxon>
        <taxon>Streptophyta</taxon>
        <taxon>Embryophyta</taxon>
        <taxon>Tracheophyta</taxon>
        <taxon>Spermatophyta</taxon>
        <taxon>Magnoliopsida</taxon>
        <taxon>Liliopsida</taxon>
        <taxon>Poales</taxon>
        <taxon>Poaceae</taxon>
        <taxon>PACMAD clade</taxon>
        <taxon>Panicoideae</taxon>
        <taxon>Panicodae</taxon>
        <taxon>Paniceae</taxon>
        <taxon>Cenchrinae</taxon>
        <taxon>Setaria</taxon>
    </lineage>
</organism>
<reference evidence="1" key="2">
    <citation type="submission" date="2015-07" db="EMBL/GenBank/DDBJ databases">
        <authorList>
            <person name="Noorani M."/>
        </authorList>
    </citation>
    <scope>NUCLEOTIDE SEQUENCE</scope>
    <source>
        <strain evidence="1">Yugu1</strain>
    </source>
</reference>
<gene>
    <name evidence="1" type="ORF">SETIT_1G135300v2</name>
</gene>
<evidence type="ECO:0000313" key="1">
    <source>
        <dbReference type="EMBL" id="RCV06081.1"/>
    </source>
</evidence>
<name>A0A368PJV5_SETIT</name>
<sequence>MGTRSTRCINVATSTRTPRWKRSCGRVTGEGVRRNLASGSVARNGVAAEDDGAAAQHGTTATATAAWGGKIGGLPSALVRAGGAWRLARGGRPVKRAAIVEALQSERVIRSASPVGGDGMRLARDGVWCGLLGGDST</sequence>
<dbReference type="AlphaFoldDB" id="A0A368PJV5"/>
<proteinExistence type="predicted"/>
<dbReference type="EMBL" id="CM003528">
    <property type="protein sequence ID" value="RCV06081.1"/>
    <property type="molecule type" value="Genomic_DNA"/>
</dbReference>
<protein>
    <submittedName>
        <fullName evidence="1">Uncharacterized protein</fullName>
    </submittedName>
</protein>
<accession>A0A368PJV5</accession>